<evidence type="ECO:0000256" key="1">
    <source>
        <dbReference type="SAM" id="Coils"/>
    </source>
</evidence>
<keyword evidence="3" id="KW-1185">Reference proteome</keyword>
<dbReference type="RefSeq" id="WP_243405654.1">
    <property type="nucleotide sequence ID" value="NZ_QEKY01000005.1"/>
</dbReference>
<organism evidence="2 3">
    <name type="scientific">Porphyromonas loveana</name>
    <dbReference type="NCBI Taxonomy" id="1884669"/>
    <lineage>
        <taxon>Bacteria</taxon>
        <taxon>Pseudomonadati</taxon>
        <taxon>Bacteroidota</taxon>
        <taxon>Bacteroidia</taxon>
        <taxon>Bacteroidales</taxon>
        <taxon>Porphyromonadaceae</taxon>
        <taxon>Porphyromonas</taxon>
    </lineage>
</organism>
<comment type="caution">
    <text evidence="2">The sequence shown here is derived from an EMBL/GenBank/DDBJ whole genome shotgun (WGS) entry which is preliminary data.</text>
</comment>
<accession>A0A2U1FJ95</accession>
<dbReference type="Proteomes" id="UP000245462">
    <property type="component" value="Unassembled WGS sequence"/>
</dbReference>
<evidence type="ECO:0000313" key="2">
    <source>
        <dbReference type="EMBL" id="PVZ12237.1"/>
    </source>
</evidence>
<gene>
    <name evidence="2" type="ORF">C7382_105125</name>
</gene>
<dbReference type="EMBL" id="QEKY01000005">
    <property type="protein sequence ID" value="PVZ12237.1"/>
    <property type="molecule type" value="Genomic_DNA"/>
</dbReference>
<evidence type="ECO:0008006" key="4">
    <source>
        <dbReference type="Google" id="ProtNLM"/>
    </source>
</evidence>
<feature type="coiled-coil region" evidence="1">
    <location>
        <begin position="21"/>
        <end position="48"/>
    </location>
</feature>
<protein>
    <recommendedName>
        <fullName evidence="4">Class 3 adenylate cyclase</fullName>
    </recommendedName>
</protein>
<keyword evidence="1" id="KW-0175">Coiled coil</keyword>
<name>A0A2U1FJ95_9PORP</name>
<proteinExistence type="predicted"/>
<dbReference type="GeneID" id="94550490"/>
<dbReference type="AlphaFoldDB" id="A0A2U1FJ95"/>
<sequence>MEAKEMKEMYVLYADIMGFKERVMRTEHQDLEKELEELKEKLDSWLSPFLENVETFKVSMFSDSVLIVDENTKEGFNRISKAGIGLMHVALKASFALKGVISKGLFSYKEEKQLFFGRALVDAYLLQEQVHYYGIVAHHSIEKDIKKYANGWGENGNRKGINPYILSLIPLKNGNTTHYHLAYNLISEIRETGKDVEKTHKKIISWLEKIRGTVSGAPRIYVDKTLQVLKEDLSMLKKYKEKNNGEIKFPLFNE</sequence>
<evidence type="ECO:0000313" key="3">
    <source>
        <dbReference type="Proteomes" id="UP000245462"/>
    </source>
</evidence>
<reference evidence="2 3" key="1">
    <citation type="submission" date="2018-04" db="EMBL/GenBank/DDBJ databases">
        <title>Genomic Encyclopedia of Type Strains, Phase IV (KMG-IV): sequencing the most valuable type-strain genomes for metagenomic binning, comparative biology and taxonomic classification.</title>
        <authorList>
            <person name="Goeker M."/>
        </authorList>
    </citation>
    <scope>NUCLEOTIDE SEQUENCE [LARGE SCALE GENOMIC DNA]</scope>
    <source>
        <strain evidence="2 3">DSM 28520</strain>
    </source>
</reference>